<gene>
    <name evidence="7" type="primary">kpsT_2</name>
    <name evidence="7" type="ORF">NF27_EY01330</name>
</gene>
<keyword evidence="3" id="KW-0547">Nucleotide-binding</keyword>
<dbReference type="PROSITE" id="PS50893">
    <property type="entry name" value="ABC_TRANSPORTER_2"/>
    <property type="match status" value="1"/>
</dbReference>
<dbReference type="PANTHER" id="PTHR46743:SF2">
    <property type="entry name" value="TEICHOIC ACIDS EXPORT ATP-BINDING PROTEIN TAGH"/>
    <property type="match status" value="1"/>
</dbReference>
<dbReference type="SMART" id="SM00382">
    <property type="entry name" value="AAA"/>
    <property type="match status" value="1"/>
</dbReference>
<keyword evidence="4 7" id="KW-0067">ATP-binding</keyword>
<comment type="function">
    <text evidence="5">Part of an ABC transporter complex. Transmembrane domains (TMD) form a pore in the inner membrane and the ATP-binding domain (NBD) is responsible for energy generation.</text>
</comment>
<keyword evidence="2" id="KW-0813">Transport</keyword>
<reference evidence="7 8" key="1">
    <citation type="submission" date="2014-11" db="EMBL/GenBank/DDBJ databases">
        <title>A Rickettsiales Symbiont of Amoebae With Ancient Features.</title>
        <authorList>
            <person name="Schulz F."/>
            <person name="Martijn J."/>
            <person name="Wascher F."/>
            <person name="Kostanjsek R."/>
            <person name="Ettema T.J."/>
            <person name="Horn M."/>
        </authorList>
    </citation>
    <scope>NUCLEOTIDE SEQUENCE [LARGE SCALE GENOMIC DNA]</scope>
    <source>
        <strain evidence="7 8">UWC36</strain>
    </source>
</reference>
<comment type="similarity">
    <text evidence="1">Belongs to the ABC transporter superfamily.</text>
</comment>
<feature type="domain" description="ABC transporter" evidence="6">
    <location>
        <begin position="2"/>
        <end position="218"/>
    </location>
</feature>
<dbReference type="PROSITE" id="PS00211">
    <property type="entry name" value="ABC_TRANSPORTER_1"/>
    <property type="match status" value="1"/>
</dbReference>
<evidence type="ECO:0000256" key="2">
    <source>
        <dbReference type="ARBA" id="ARBA00022448"/>
    </source>
</evidence>
<comment type="caution">
    <text evidence="7">The sequence shown here is derived from an EMBL/GenBank/DDBJ whole genome shotgun (WGS) entry which is preliminary data.</text>
</comment>
<evidence type="ECO:0000256" key="3">
    <source>
        <dbReference type="ARBA" id="ARBA00022741"/>
    </source>
</evidence>
<evidence type="ECO:0000256" key="5">
    <source>
        <dbReference type="ARBA" id="ARBA00024725"/>
    </source>
</evidence>
<proteinExistence type="inferred from homology"/>
<dbReference type="InterPro" id="IPR027417">
    <property type="entry name" value="P-loop_NTPase"/>
</dbReference>
<dbReference type="InterPro" id="IPR003593">
    <property type="entry name" value="AAA+_ATPase"/>
</dbReference>
<dbReference type="GO" id="GO:0005524">
    <property type="term" value="F:ATP binding"/>
    <property type="evidence" value="ECO:0007669"/>
    <property type="project" value="UniProtKB-KW"/>
</dbReference>
<dbReference type="GO" id="GO:0016020">
    <property type="term" value="C:membrane"/>
    <property type="evidence" value="ECO:0007669"/>
    <property type="project" value="InterPro"/>
</dbReference>
<dbReference type="InterPro" id="IPR015860">
    <property type="entry name" value="ABC_transpr_TagH-like"/>
</dbReference>
<dbReference type="GO" id="GO:0016887">
    <property type="term" value="F:ATP hydrolysis activity"/>
    <property type="evidence" value="ECO:0007669"/>
    <property type="project" value="InterPro"/>
</dbReference>
<dbReference type="OrthoDB" id="9778870at2"/>
<dbReference type="SUPFAM" id="SSF52540">
    <property type="entry name" value="P-loop containing nucleoside triphosphate hydrolases"/>
    <property type="match status" value="1"/>
</dbReference>
<sequence length="220" mass="24968">MIKLENISKSYHTKHGTKILFKNLFLDMPLRQNIAILGKNGVGKSTLLRIIAGIEEPNSGNIIRDARISWPIGFSGGFNGSLSGEENCFFVSRIYGEEIKRVAEFVKIFSELEDYFYMPFKTYSAGMKARLAFGLSMALEFDIYLVDEITAVGDAAFQKKCRDAFAERRKRSNVIMVSHNFDILKEYCSLVAILESGKITLYDNIDKAIEIYKKSLNQNE</sequence>
<dbReference type="Proteomes" id="UP000031258">
    <property type="component" value="Unassembled WGS sequence"/>
</dbReference>
<dbReference type="InterPro" id="IPR017871">
    <property type="entry name" value="ABC_transporter-like_CS"/>
</dbReference>
<dbReference type="CDD" id="cd03220">
    <property type="entry name" value="ABC_KpsT_Wzt"/>
    <property type="match status" value="1"/>
</dbReference>
<dbReference type="PANTHER" id="PTHR46743">
    <property type="entry name" value="TEICHOIC ACIDS EXPORT ATP-BINDING PROTEIN TAGH"/>
    <property type="match status" value="1"/>
</dbReference>
<evidence type="ECO:0000313" key="8">
    <source>
        <dbReference type="Proteomes" id="UP000031258"/>
    </source>
</evidence>
<dbReference type="STRING" id="86105.NF27_EY01330"/>
<evidence type="ECO:0000256" key="4">
    <source>
        <dbReference type="ARBA" id="ARBA00022840"/>
    </source>
</evidence>
<name>A0A0C1MSL5_9RICK</name>
<dbReference type="InterPro" id="IPR003439">
    <property type="entry name" value="ABC_transporter-like_ATP-bd"/>
</dbReference>
<organism evidence="7 8">
    <name type="scientific">Candidatus Jidaibacter acanthamoebae</name>
    <dbReference type="NCBI Taxonomy" id="86105"/>
    <lineage>
        <taxon>Bacteria</taxon>
        <taxon>Pseudomonadati</taxon>
        <taxon>Pseudomonadota</taxon>
        <taxon>Alphaproteobacteria</taxon>
        <taxon>Rickettsiales</taxon>
        <taxon>Candidatus Midichloriaceae</taxon>
        <taxon>Candidatus Jidaibacter</taxon>
    </lineage>
</organism>
<dbReference type="Pfam" id="PF00005">
    <property type="entry name" value="ABC_tran"/>
    <property type="match status" value="1"/>
</dbReference>
<protein>
    <submittedName>
        <fullName evidence="7">Polysialic acid transport ATP-binding protein KpsT</fullName>
    </submittedName>
</protein>
<dbReference type="Gene3D" id="3.40.50.300">
    <property type="entry name" value="P-loop containing nucleotide triphosphate hydrolases"/>
    <property type="match status" value="1"/>
</dbReference>
<dbReference type="EMBL" id="JSWE01000124">
    <property type="protein sequence ID" value="KIE05037.1"/>
    <property type="molecule type" value="Genomic_DNA"/>
</dbReference>
<evidence type="ECO:0000256" key="1">
    <source>
        <dbReference type="ARBA" id="ARBA00005417"/>
    </source>
</evidence>
<evidence type="ECO:0000313" key="7">
    <source>
        <dbReference type="EMBL" id="KIE05037.1"/>
    </source>
</evidence>
<evidence type="ECO:0000259" key="6">
    <source>
        <dbReference type="PROSITE" id="PS50893"/>
    </source>
</evidence>
<dbReference type="PATRIC" id="fig|86105.3.peg.1204"/>
<accession>A0A0C1MSL5</accession>
<dbReference type="AlphaFoldDB" id="A0A0C1MSL5"/>
<dbReference type="InterPro" id="IPR050683">
    <property type="entry name" value="Bact_Polysacc_Export_ATP-bd"/>
</dbReference>
<dbReference type="RefSeq" id="WP_039457119.1">
    <property type="nucleotide sequence ID" value="NZ_JSWE01000124.1"/>
</dbReference>
<dbReference type="GO" id="GO:0140359">
    <property type="term" value="F:ABC-type transporter activity"/>
    <property type="evidence" value="ECO:0007669"/>
    <property type="project" value="InterPro"/>
</dbReference>
<keyword evidence="8" id="KW-1185">Reference proteome</keyword>